<accession>A0A2T8HJ94</accession>
<gene>
    <name evidence="2" type="ORF">DC487_06065</name>
</gene>
<evidence type="ECO:0000313" key="2">
    <source>
        <dbReference type="EMBL" id="PVH25511.1"/>
    </source>
</evidence>
<dbReference type="RefSeq" id="WP_116775084.1">
    <property type="nucleotide sequence ID" value="NZ_QDKG01000002.1"/>
</dbReference>
<keyword evidence="3" id="KW-1185">Reference proteome</keyword>
<comment type="caution">
    <text evidence="2">The sequence shown here is derived from an EMBL/GenBank/DDBJ whole genome shotgun (WGS) entry which is preliminary data.</text>
</comment>
<dbReference type="EMBL" id="QDKG01000002">
    <property type="protein sequence ID" value="PVH25511.1"/>
    <property type="molecule type" value="Genomic_DNA"/>
</dbReference>
<reference evidence="2 3" key="1">
    <citation type="submission" date="2018-04" db="EMBL/GenBank/DDBJ databases">
        <title>Sphingobacterium cortibacter sp. nov.</title>
        <authorList>
            <person name="Li Y."/>
        </authorList>
    </citation>
    <scope>NUCLEOTIDE SEQUENCE [LARGE SCALE GENOMIC DNA]</scope>
    <source>
        <strain evidence="2 3">2c-3</strain>
    </source>
</reference>
<dbReference type="OrthoDB" id="709322at2"/>
<dbReference type="Proteomes" id="UP000245627">
    <property type="component" value="Unassembled WGS sequence"/>
</dbReference>
<name>A0A2T8HJ94_9SPHI</name>
<feature type="signal peptide" evidence="1">
    <location>
        <begin position="1"/>
        <end position="21"/>
    </location>
</feature>
<dbReference type="AlphaFoldDB" id="A0A2T8HJ94"/>
<feature type="chain" id="PRO_5015494074" evidence="1">
    <location>
        <begin position="22"/>
        <end position="330"/>
    </location>
</feature>
<proteinExistence type="predicted"/>
<organism evidence="2 3">
    <name type="scientific">Sphingobacterium corticibacter</name>
    <dbReference type="NCBI Taxonomy" id="2171749"/>
    <lineage>
        <taxon>Bacteria</taxon>
        <taxon>Pseudomonadati</taxon>
        <taxon>Bacteroidota</taxon>
        <taxon>Sphingobacteriia</taxon>
        <taxon>Sphingobacteriales</taxon>
        <taxon>Sphingobacteriaceae</taxon>
        <taxon>Sphingobacterium</taxon>
    </lineage>
</organism>
<protein>
    <submittedName>
        <fullName evidence="2">Uncharacterized protein</fullName>
    </submittedName>
</protein>
<sequence length="330" mass="38728">MKKLMLLFIVLWSLTMQQTSAQEITNSWDSLTAWIEQQIHALKPDLRGKNGYLELEFRKGESSNLLIANKAKYMSTRADLTPLFGTVPEFLYNDQDSLHLRAFYQFDEYSEELYFTSWENVFTRQNIFGGYYLVDAESPGGMGRFLKSWAAYVQQLVPVDTTTKYTRIGQIQWPSFDVDLDGQLIPNASDVSDSILSTFLKNERNWKPRINYGRPVRVRVALGFPERISHLYQTHWGYDIFGDPVIEEYAHNLHHQHIFVTDNIHPLREGINVISMRNDRGKIAAVRYHKGDLEACKEMEEYIRNNNTIKDYFPDVRASLRRIYFYTYQE</sequence>
<keyword evidence="1" id="KW-0732">Signal</keyword>
<evidence type="ECO:0000256" key="1">
    <source>
        <dbReference type="SAM" id="SignalP"/>
    </source>
</evidence>
<evidence type="ECO:0000313" key="3">
    <source>
        <dbReference type="Proteomes" id="UP000245627"/>
    </source>
</evidence>